<sequence>MALQQSFEEAVAASKTLDSKPDNDILLQLYSLYKQATEGDINIEPPANMFDFVGKAKYDAWNNLKGKTKEQAMEQYIALVNQLKNK</sequence>
<dbReference type="Gene3D" id="1.20.80.10">
    <property type="match status" value="1"/>
</dbReference>
<feature type="domain" description="ACB" evidence="2">
    <location>
        <begin position="3"/>
        <end position="86"/>
    </location>
</feature>
<proteinExistence type="predicted"/>
<dbReference type="PANTHER" id="PTHR23310:SF62">
    <property type="entry name" value="ACYL-COA BINDING PROTEIN 1, ISOFORM A"/>
    <property type="match status" value="1"/>
</dbReference>
<reference evidence="4" key="1">
    <citation type="submission" date="2018-11" db="EMBL/GenBank/DDBJ databases">
        <title>Chitinophaga lutea sp.nov., isolate from arsenic contaminated soil.</title>
        <authorList>
            <person name="Zong Y."/>
        </authorList>
    </citation>
    <scope>NUCLEOTIDE SEQUENCE [LARGE SCALE GENOMIC DNA]</scope>
    <source>
        <strain evidence="4">YLT18</strain>
    </source>
</reference>
<dbReference type="InterPro" id="IPR035984">
    <property type="entry name" value="Acyl-CoA-binding_sf"/>
</dbReference>
<dbReference type="AlphaFoldDB" id="A0A3N4MWG9"/>
<evidence type="ECO:0000256" key="1">
    <source>
        <dbReference type="ARBA" id="ARBA00023121"/>
    </source>
</evidence>
<keyword evidence="1" id="KW-0446">Lipid-binding</keyword>
<keyword evidence="4" id="KW-1185">Reference proteome</keyword>
<dbReference type="Proteomes" id="UP000279089">
    <property type="component" value="Unassembled WGS sequence"/>
</dbReference>
<gene>
    <name evidence="3" type="ORF">EG028_19080</name>
</gene>
<evidence type="ECO:0000313" key="4">
    <source>
        <dbReference type="Proteomes" id="UP000279089"/>
    </source>
</evidence>
<dbReference type="GO" id="GO:0006631">
    <property type="term" value="P:fatty acid metabolic process"/>
    <property type="evidence" value="ECO:0007669"/>
    <property type="project" value="TreeGrafter"/>
</dbReference>
<evidence type="ECO:0000259" key="2">
    <source>
        <dbReference type="PROSITE" id="PS51228"/>
    </source>
</evidence>
<dbReference type="EMBL" id="RMBX01000010">
    <property type="protein sequence ID" value="RPD39743.1"/>
    <property type="molecule type" value="Genomic_DNA"/>
</dbReference>
<organism evidence="3 4">
    <name type="scientific">Chitinophaga barathri</name>
    <dbReference type="NCBI Taxonomy" id="1647451"/>
    <lineage>
        <taxon>Bacteria</taxon>
        <taxon>Pseudomonadati</taxon>
        <taxon>Bacteroidota</taxon>
        <taxon>Chitinophagia</taxon>
        <taxon>Chitinophagales</taxon>
        <taxon>Chitinophagaceae</taxon>
        <taxon>Chitinophaga</taxon>
    </lineage>
</organism>
<dbReference type="Pfam" id="PF00887">
    <property type="entry name" value="ACBP"/>
    <property type="match status" value="1"/>
</dbReference>
<name>A0A3N4MWG9_9BACT</name>
<evidence type="ECO:0000313" key="3">
    <source>
        <dbReference type="EMBL" id="RPD39743.1"/>
    </source>
</evidence>
<accession>A0A3N4MWG9</accession>
<dbReference type="InterPro" id="IPR014352">
    <property type="entry name" value="FERM/acyl-CoA-bd_prot_sf"/>
</dbReference>
<comment type="caution">
    <text evidence="3">The sequence shown here is derived from an EMBL/GenBank/DDBJ whole genome shotgun (WGS) entry which is preliminary data.</text>
</comment>
<dbReference type="InterPro" id="IPR000582">
    <property type="entry name" value="Acyl-CoA-binding_protein"/>
</dbReference>
<dbReference type="OrthoDB" id="981216at2"/>
<dbReference type="RefSeq" id="WP_120515881.1">
    <property type="nucleotide sequence ID" value="NZ_QXZY01000004.1"/>
</dbReference>
<dbReference type="PROSITE" id="PS51228">
    <property type="entry name" value="ACB_2"/>
    <property type="match status" value="1"/>
</dbReference>
<dbReference type="GO" id="GO:0000062">
    <property type="term" value="F:fatty-acyl-CoA binding"/>
    <property type="evidence" value="ECO:0007669"/>
    <property type="project" value="InterPro"/>
</dbReference>
<dbReference type="PANTHER" id="PTHR23310">
    <property type="entry name" value="ACYL-COA-BINDING PROTEIN, ACBP"/>
    <property type="match status" value="1"/>
</dbReference>
<dbReference type="SUPFAM" id="SSF47027">
    <property type="entry name" value="Acyl-CoA binding protein"/>
    <property type="match status" value="1"/>
</dbReference>
<dbReference type="PRINTS" id="PR00689">
    <property type="entry name" value="ACOABINDINGP"/>
</dbReference>
<protein>
    <submittedName>
        <fullName evidence="3">Acyl-CoA-binding protein</fullName>
    </submittedName>
</protein>